<evidence type="ECO:0000256" key="1">
    <source>
        <dbReference type="SAM" id="SignalP"/>
    </source>
</evidence>
<proteinExistence type="predicted"/>
<feature type="signal peptide" evidence="1">
    <location>
        <begin position="1"/>
        <end position="19"/>
    </location>
</feature>
<keyword evidence="3" id="KW-1185">Reference proteome</keyword>
<reference evidence="2" key="1">
    <citation type="journal article" date="2023" name="Mol. Ecol. Resour.">
        <title>Chromosome-level genome assembly of a triploid poplar Populus alba 'Berolinensis'.</title>
        <authorList>
            <person name="Chen S."/>
            <person name="Yu Y."/>
            <person name="Wang X."/>
            <person name="Wang S."/>
            <person name="Zhang T."/>
            <person name="Zhou Y."/>
            <person name="He R."/>
            <person name="Meng N."/>
            <person name="Wang Y."/>
            <person name="Liu W."/>
            <person name="Liu Z."/>
            <person name="Liu J."/>
            <person name="Guo Q."/>
            <person name="Huang H."/>
            <person name="Sederoff R.R."/>
            <person name="Wang G."/>
            <person name="Qu G."/>
            <person name="Chen S."/>
        </authorList>
    </citation>
    <scope>NUCLEOTIDE SEQUENCE</scope>
    <source>
        <strain evidence="2">SC-2020</strain>
    </source>
</reference>
<comment type="caution">
    <text evidence="2">The sequence shown here is derived from an EMBL/GenBank/DDBJ whole genome shotgun (WGS) entry which is preliminary data.</text>
</comment>
<protein>
    <recommendedName>
        <fullName evidence="4">Secreted protein</fullName>
    </recommendedName>
</protein>
<dbReference type="EMBL" id="JAQIZT010000019">
    <property type="protein sequence ID" value="KAJ6952749.1"/>
    <property type="molecule type" value="Genomic_DNA"/>
</dbReference>
<evidence type="ECO:0008006" key="4">
    <source>
        <dbReference type="Google" id="ProtNLM"/>
    </source>
</evidence>
<gene>
    <name evidence="2" type="ORF">NC653_041779</name>
</gene>
<dbReference type="AlphaFoldDB" id="A0AAD6PPM0"/>
<keyword evidence="1" id="KW-0732">Signal</keyword>
<evidence type="ECO:0000313" key="2">
    <source>
        <dbReference type="EMBL" id="KAJ6952749.1"/>
    </source>
</evidence>
<evidence type="ECO:0000313" key="3">
    <source>
        <dbReference type="Proteomes" id="UP001164929"/>
    </source>
</evidence>
<accession>A0AAD6PPM0</accession>
<feature type="chain" id="PRO_5042011275" description="Secreted protein" evidence="1">
    <location>
        <begin position="20"/>
        <end position="85"/>
    </location>
</feature>
<organism evidence="2 3">
    <name type="scientific">Populus alba x Populus x berolinensis</name>
    <dbReference type="NCBI Taxonomy" id="444605"/>
    <lineage>
        <taxon>Eukaryota</taxon>
        <taxon>Viridiplantae</taxon>
        <taxon>Streptophyta</taxon>
        <taxon>Embryophyta</taxon>
        <taxon>Tracheophyta</taxon>
        <taxon>Spermatophyta</taxon>
        <taxon>Magnoliopsida</taxon>
        <taxon>eudicotyledons</taxon>
        <taxon>Gunneridae</taxon>
        <taxon>Pentapetalae</taxon>
        <taxon>rosids</taxon>
        <taxon>fabids</taxon>
        <taxon>Malpighiales</taxon>
        <taxon>Salicaceae</taxon>
        <taxon>Saliceae</taxon>
        <taxon>Populus</taxon>
    </lineage>
</organism>
<sequence>MATWIHFLLFFNFALCVLSTRSIQDQAKQNLPTIAIINSLPATLVPWKVVEKNTYYCAAEWKNIFHRGMGLKYLEMRIMELCIRW</sequence>
<dbReference type="Proteomes" id="UP001164929">
    <property type="component" value="Chromosome 19"/>
</dbReference>
<name>A0AAD6PPM0_9ROSI</name>